<protein>
    <submittedName>
        <fullName evidence="2">Phage holin family protein</fullName>
    </submittedName>
</protein>
<dbReference type="AlphaFoldDB" id="A0A8J6J3M3"/>
<proteinExistence type="predicted"/>
<comment type="caution">
    <text evidence="2">The sequence shown here is derived from an EMBL/GenBank/DDBJ whole genome shotgun (WGS) entry which is preliminary data.</text>
</comment>
<feature type="transmembrane region" description="Helical" evidence="1">
    <location>
        <begin position="6"/>
        <end position="24"/>
    </location>
</feature>
<feature type="transmembrane region" description="Helical" evidence="1">
    <location>
        <begin position="31"/>
        <end position="50"/>
    </location>
</feature>
<feature type="transmembrane region" description="Helical" evidence="1">
    <location>
        <begin position="62"/>
        <end position="81"/>
    </location>
</feature>
<evidence type="ECO:0000313" key="3">
    <source>
        <dbReference type="Proteomes" id="UP000602260"/>
    </source>
</evidence>
<dbReference type="EMBL" id="JACOPN010000002">
    <property type="protein sequence ID" value="MBC5716512.1"/>
    <property type="molecule type" value="Genomic_DNA"/>
</dbReference>
<accession>A0A8J6J3M3</accession>
<keyword evidence="1" id="KW-0472">Membrane</keyword>
<sequence>MEIGIASVAAITVICYLVGLIVKASCVNDRYIPIACGLFGGLLGVAGLYLGLPEFPAHDPLTALAVGIVSGLAATGINQAAKQLGK</sequence>
<keyword evidence="3" id="KW-1185">Reference proteome</keyword>
<evidence type="ECO:0000256" key="1">
    <source>
        <dbReference type="SAM" id="Phobius"/>
    </source>
</evidence>
<evidence type="ECO:0000313" key="2">
    <source>
        <dbReference type="EMBL" id="MBC5716512.1"/>
    </source>
</evidence>
<dbReference type="InterPro" id="IPR032111">
    <property type="entry name" value="Clostridium_phage_holin"/>
</dbReference>
<organism evidence="2 3">
    <name type="scientific">Flintibacter faecis</name>
    <dbReference type="NCBI Taxonomy" id="2763047"/>
    <lineage>
        <taxon>Bacteria</taxon>
        <taxon>Bacillati</taxon>
        <taxon>Bacillota</taxon>
        <taxon>Clostridia</taxon>
        <taxon>Eubacteriales</taxon>
        <taxon>Flintibacter</taxon>
    </lineage>
</organism>
<dbReference type="Proteomes" id="UP000602260">
    <property type="component" value="Unassembled WGS sequence"/>
</dbReference>
<dbReference type="Pfam" id="PF16079">
    <property type="entry name" value="Phage_holin_5_2"/>
    <property type="match status" value="1"/>
</dbReference>
<keyword evidence="1" id="KW-1133">Transmembrane helix</keyword>
<gene>
    <name evidence="2" type="ORF">H8S55_04100</name>
</gene>
<reference evidence="2" key="1">
    <citation type="submission" date="2020-08" db="EMBL/GenBank/DDBJ databases">
        <title>Genome public.</title>
        <authorList>
            <person name="Liu C."/>
            <person name="Sun Q."/>
        </authorList>
    </citation>
    <scope>NUCLEOTIDE SEQUENCE</scope>
    <source>
        <strain evidence="2">BX5</strain>
    </source>
</reference>
<dbReference type="RefSeq" id="WP_186877941.1">
    <property type="nucleotide sequence ID" value="NZ_JACOPN010000002.1"/>
</dbReference>
<keyword evidence="1" id="KW-0812">Transmembrane</keyword>
<name>A0A8J6J3M3_9FIRM</name>